<dbReference type="EMBL" id="CP134890">
    <property type="protein sequence ID" value="WNM22679.1"/>
    <property type="molecule type" value="Genomic_DNA"/>
</dbReference>
<accession>A0AA96JBI7</accession>
<name>A0AA96JBI7_9FLAO</name>
<organism evidence="2 3">
    <name type="scientific">Flavobacterium capsici</name>
    <dbReference type="NCBI Taxonomy" id="3075618"/>
    <lineage>
        <taxon>Bacteria</taxon>
        <taxon>Pseudomonadati</taxon>
        <taxon>Bacteroidota</taxon>
        <taxon>Flavobacteriia</taxon>
        <taxon>Flavobacteriales</taxon>
        <taxon>Flavobacteriaceae</taxon>
        <taxon>Flavobacterium</taxon>
    </lineage>
</organism>
<dbReference type="EMBL" id="CP134878">
    <property type="protein sequence ID" value="WNM18628.1"/>
    <property type="molecule type" value="Genomic_DNA"/>
</dbReference>
<gene>
    <name evidence="2" type="ORF">RN605_04780</name>
    <name evidence="1" type="ORF">RN608_11480</name>
</gene>
<keyword evidence="3" id="KW-1185">Reference proteome</keyword>
<reference evidence="2 3" key="1">
    <citation type="submission" date="2023-09" db="EMBL/GenBank/DDBJ databases">
        <title>Flavobacterium sp. a novel bacteria isolate from Pepper rhizosphere.</title>
        <authorList>
            <person name="Peng Y."/>
            <person name="Lee J."/>
        </authorList>
    </citation>
    <scope>NUCLEOTIDE SEQUENCE [LARGE SCALE GENOMIC DNA]</scope>
    <source>
        <strain evidence="1">PMR2A8</strain>
        <strain evidence="2 3">PMTSA4</strain>
    </source>
</reference>
<dbReference type="RefSeq" id="WP_313322685.1">
    <property type="nucleotide sequence ID" value="NZ_CP134878.1"/>
</dbReference>
<dbReference type="AlphaFoldDB" id="A0AA96JBI7"/>
<evidence type="ECO:0000313" key="3">
    <source>
        <dbReference type="Proteomes" id="UP001304515"/>
    </source>
</evidence>
<accession>A0AA96J2X2</accession>
<evidence type="ECO:0000313" key="1">
    <source>
        <dbReference type="EMBL" id="WNM18628.1"/>
    </source>
</evidence>
<dbReference type="KEGG" id="fcj:RN605_04780"/>
<dbReference type="Proteomes" id="UP001304515">
    <property type="component" value="Chromosome"/>
</dbReference>
<proteinExistence type="predicted"/>
<sequence length="43" mass="5123">MDIVIGIVIFIVAIFIGIKAKDERKYFYHNRSFKPKKKKSDKH</sequence>
<evidence type="ECO:0000313" key="2">
    <source>
        <dbReference type="EMBL" id="WNM22679.1"/>
    </source>
</evidence>
<protein>
    <submittedName>
        <fullName evidence="2">Uncharacterized protein</fullName>
    </submittedName>
</protein>